<reference evidence="3" key="1">
    <citation type="submission" date="2021-07" db="EMBL/GenBank/DDBJ databases">
        <title>Genome Resource of American Ginseng Black Spot Pathogen Alternaria panax.</title>
        <authorList>
            <person name="Qiu C."/>
            <person name="Wang W."/>
            <person name="Liu Z."/>
        </authorList>
    </citation>
    <scope>NUCLEOTIDE SEQUENCE</scope>
    <source>
        <strain evidence="3">BNCC115425</strain>
    </source>
</reference>
<feature type="transmembrane region" description="Helical" evidence="1">
    <location>
        <begin position="398"/>
        <end position="420"/>
    </location>
</feature>
<evidence type="ECO:0000256" key="1">
    <source>
        <dbReference type="SAM" id="Phobius"/>
    </source>
</evidence>
<dbReference type="PANTHER" id="PTHR34814">
    <property type="entry name" value="NITROSOGUANIDINE RESISTANCE PROTEIN SNG1"/>
    <property type="match status" value="1"/>
</dbReference>
<dbReference type="EMBL" id="JAANER010000001">
    <property type="protein sequence ID" value="KAG9196637.1"/>
    <property type="molecule type" value="Genomic_DNA"/>
</dbReference>
<protein>
    <recommendedName>
        <fullName evidence="2">DUF3533 domain-containing protein</fullName>
    </recommendedName>
</protein>
<feature type="domain" description="DUF3533" evidence="2">
    <location>
        <begin position="106"/>
        <end position="498"/>
    </location>
</feature>
<comment type="caution">
    <text evidence="3">The sequence shown here is derived from an EMBL/GenBank/DDBJ whole genome shotgun (WGS) entry which is preliminary data.</text>
</comment>
<feature type="transmembrane region" description="Helical" evidence="1">
    <location>
        <begin position="489"/>
        <end position="510"/>
    </location>
</feature>
<accession>A0AAD4IL72</accession>
<keyword evidence="4" id="KW-1185">Reference proteome</keyword>
<evidence type="ECO:0000259" key="2">
    <source>
        <dbReference type="Pfam" id="PF12051"/>
    </source>
</evidence>
<gene>
    <name evidence="3" type="ORF">G6011_01758</name>
</gene>
<feature type="transmembrane region" description="Helical" evidence="1">
    <location>
        <begin position="101"/>
        <end position="124"/>
    </location>
</feature>
<proteinExistence type="predicted"/>
<dbReference type="PANTHER" id="PTHR34814:SF1">
    <property type="entry name" value="NITROSOGUANIDINE RESISTANCE PROTEIN SNG1"/>
    <property type="match status" value="1"/>
</dbReference>
<dbReference type="Pfam" id="PF12051">
    <property type="entry name" value="DUF3533"/>
    <property type="match status" value="1"/>
</dbReference>
<dbReference type="Proteomes" id="UP001199106">
    <property type="component" value="Unassembled WGS sequence"/>
</dbReference>
<dbReference type="InterPro" id="IPR022703">
    <property type="entry name" value="DUF3533"/>
</dbReference>
<feature type="transmembrane region" description="Helical" evidence="1">
    <location>
        <begin position="432"/>
        <end position="452"/>
    </location>
</feature>
<evidence type="ECO:0000313" key="4">
    <source>
        <dbReference type="Proteomes" id="UP001199106"/>
    </source>
</evidence>
<name>A0AAD4IL72_9PLEO</name>
<sequence>MSRPMLGCQIAPQYQDGYDFSSISESDTGGQVHAATSFPLPQLQDTLVDTQANRAVNSASIRPTDLQRGRTKSSRRTEIEQKPVGFFHSSMAGVRLHVIKLWFRTNLILAVSIMAFLCLFWGALFRQNANVASLSIWVVDFDSEPPHTGVAPFVGPFVTQVIHDIIDEGGVVPGYTFASPKDFDSDPSKVRDSVYDFHAWAAVIINPNASAMLEAAVRQGNASYDPLGACQIIYNSARDQTTSSTYIVPSMNTLQKRVVTGFGRAWISHLLQNNLSVIDMHIDVSPQALTPGIEFTVYDLRPFGPPIATPAVSIGLIYLIIISFFSFTFFLPIHLKYLSPRGHPPLHFYQLILWRYVATVASYFLLSLVCSLVSLAFLMPMKRPKAAHDQPANNPNAYGSGTFLVYWMGNWIGMIAFGLASENMAMLLGTPWTALWLIFWVISNVATGFYALELASSFYRWGYGWPMHNVVELTRSILFDLHPRVGLNFGILFAWVTADTVLFPLCCYYMRWNTARVKKNVAKAEADWHAKMNKEREDPCLLARITTLREKKSY</sequence>
<feature type="transmembrane region" description="Helical" evidence="1">
    <location>
        <begin position="311"/>
        <end position="333"/>
    </location>
</feature>
<organism evidence="3 4">
    <name type="scientific">Alternaria panax</name>
    <dbReference type="NCBI Taxonomy" id="48097"/>
    <lineage>
        <taxon>Eukaryota</taxon>
        <taxon>Fungi</taxon>
        <taxon>Dikarya</taxon>
        <taxon>Ascomycota</taxon>
        <taxon>Pezizomycotina</taxon>
        <taxon>Dothideomycetes</taxon>
        <taxon>Pleosporomycetidae</taxon>
        <taxon>Pleosporales</taxon>
        <taxon>Pleosporineae</taxon>
        <taxon>Pleosporaceae</taxon>
        <taxon>Alternaria</taxon>
        <taxon>Alternaria sect. Panax</taxon>
    </lineage>
</organism>
<keyword evidence="1" id="KW-0472">Membrane</keyword>
<evidence type="ECO:0000313" key="3">
    <source>
        <dbReference type="EMBL" id="KAG9196637.1"/>
    </source>
</evidence>
<keyword evidence="1" id="KW-1133">Transmembrane helix</keyword>
<dbReference type="InterPro" id="IPR053001">
    <property type="entry name" value="MNNG_permease-like"/>
</dbReference>
<dbReference type="GO" id="GO:0016020">
    <property type="term" value="C:membrane"/>
    <property type="evidence" value="ECO:0007669"/>
    <property type="project" value="TreeGrafter"/>
</dbReference>
<keyword evidence="1" id="KW-0812">Transmembrane</keyword>
<feature type="transmembrane region" description="Helical" evidence="1">
    <location>
        <begin position="353"/>
        <end position="378"/>
    </location>
</feature>
<dbReference type="AlphaFoldDB" id="A0AAD4IL72"/>